<feature type="region of interest" description="Disordered" evidence="1">
    <location>
        <begin position="25"/>
        <end position="44"/>
    </location>
</feature>
<dbReference type="AlphaFoldDB" id="A0A2H9ZRB8"/>
<reference evidence="2 3" key="1">
    <citation type="journal article" date="2017" name="Nature">
        <title>The Apostasia genome and the evolution of orchids.</title>
        <authorList>
            <person name="Zhang G.Q."/>
            <person name="Liu K.W."/>
            <person name="Li Z."/>
            <person name="Lohaus R."/>
            <person name="Hsiao Y.Y."/>
            <person name="Niu S.C."/>
            <person name="Wang J.Y."/>
            <person name="Lin Y.C."/>
            <person name="Xu Q."/>
            <person name="Chen L.J."/>
            <person name="Yoshida K."/>
            <person name="Fujiwara S."/>
            <person name="Wang Z.W."/>
            <person name="Zhang Y.Q."/>
            <person name="Mitsuda N."/>
            <person name="Wang M."/>
            <person name="Liu G.H."/>
            <person name="Pecoraro L."/>
            <person name="Huang H.X."/>
            <person name="Xiao X.J."/>
            <person name="Lin M."/>
            <person name="Wu X.Y."/>
            <person name="Wu W.L."/>
            <person name="Chen Y.Y."/>
            <person name="Chang S.B."/>
            <person name="Sakamoto S."/>
            <person name="Ohme-Takagi M."/>
            <person name="Yagi M."/>
            <person name="Zeng S.J."/>
            <person name="Shen C.Y."/>
            <person name="Yeh C.M."/>
            <person name="Luo Y.B."/>
            <person name="Tsai W.C."/>
            <person name="Van de Peer Y."/>
            <person name="Liu Z.J."/>
        </authorList>
    </citation>
    <scope>NUCLEOTIDE SEQUENCE [LARGE SCALE GENOMIC DNA]</scope>
    <source>
        <strain evidence="3">cv. Shenzhen</strain>
        <tissue evidence="2">Stem</tissue>
    </source>
</reference>
<dbReference type="EMBL" id="KZ454787">
    <property type="protein sequence ID" value="PKA45831.1"/>
    <property type="molecule type" value="Genomic_DNA"/>
</dbReference>
<sequence length="56" mass="5960">MGKYYLCLGMRGINICFSGFSPPSATMSTPSIPSMSSTSSRPISPISEREAIITSL</sequence>
<organism evidence="2 3">
    <name type="scientific">Apostasia shenzhenica</name>
    <dbReference type="NCBI Taxonomy" id="1088818"/>
    <lineage>
        <taxon>Eukaryota</taxon>
        <taxon>Viridiplantae</taxon>
        <taxon>Streptophyta</taxon>
        <taxon>Embryophyta</taxon>
        <taxon>Tracheophyta</taxon>
        <taxon>Spermatophyta</taxon>
        <taxon>Magnoliopsida</taxon>
        <taxon>Liliopsida</taxon>
        <taxon>Asparagales</taxon>
        <taxon>Orchidaceae</taxon>
        <taxon>Apostasioideae</taxon>
        <taxon>Apostasia</taxon>
    </lineage>
</organism>
<evidence type="ECO:0000313" key="2">
    <source>
        <dbReference type="EMBL" id="PKA45831.1"/>
    </source>
</evidence>
<dbReference type="Proteomes" id="UP000236161">
    <property type="component" value="Unassembled WGS sequence"/>
</dbReference>
<gene>
    <name evidence="2" type="ORF">AXF42_Ash021817</name>
</gene>
<accession>A0A2H9ZRB8</accession>
<evidence type="ECO:0000313" key="3">
    <source>
        <dbReference type="Proteomes" id="UP000236161"/>
    </source>
</evidence>
<name>A0A2H9ZRB8_9ASPA</name>
<evidence type="ECO:0000256" key="1">
    <source>
        <dbReference type="SAM" id="MobiDB-lite"/>
    </source>
</evidence>
<keyword evidence="3" id="KW-1185">Reference proteome</keyword>
<proteinExistence type="predicted"/>
<protein>
    <submittedName>
        <fullName evidence="2">Uncharacterized protein</fullName>
    </submittedName>
</protein>